<evidence type="ECO:0000313" key="3">
    <source>
        <dbReference type="Proteomes" id="UP000555564"/>
    </source>
</evidence>
<dbReference type="EMBL" id="JACHIU010000001">
    <property type="protein sequence ID" value="MBB6470790.1"/>
    <property type="molecule type" value="Genomic_DNA"/>
</dbReference>
<proteinExistence type="predicted"/>
<protein>
    <recommendedName>
        <fullName evidence="4">Secreted protein</fullName>
    </recommendedName>
</protein>
<evidence type="ECO:0008006" key="4">
    <source>
        <dbReference type="Google" id="ProtNLM"/>
    </source>
</evidence>
<organism evidence="2 3">
    <name type="scientific">Sphaerisporangium rubeum</name>
    <dbReference type="NCBI Taxonomy" id="321317"/>
    <lineage>
        <taxon>Bacteria</taxon>
        <taxon>Bacillati</taxon>
        <taxon>Actinomycetota</taxon>
        <taxon>Actinomycetes</taxon>
        <taxon>Streptosporangiales</taxon>
        <taxon>Streptosporangiaceae</taxon>
        <taxon>Sphaerisporangium</taxon>
    </lineage>
</organism>
<evidence type="ECO:0000256" key="1">
    <source>
        <dbReference type="SAM" id="MobiDB-lite"/>
    </source>
</evidence>
<evidence type="ECO:0000313" key="2">
    <source>
        <dbReference type="EMBL" id="MBB6470790.1"/>
    </source>
</evidence>
<keyword evidence="3" id="KW-1185">Reference proteome</keyword>
<dbReference type="Proteomes" id="UP000555564">
    <property type="component" value="Unassembled WGS sequence"/>
</dbReference>
<dbReference type="AlphaFoldDB" id="A0A7X0I8Y3"/>
<reference evidence="2 3" key="1">
    <citation type="submission" date="2020-08" db="EMBL/GenBank/DDBJ databases">
        <title>Sequencing the genomes of 1000 actinobacteria strains.</title>
        <authorList>
            <person name="Klenk H.-P."/>
        </authorList>
    </citation>
    <scope>NUCLEOTIDE SEQUENCE [LARGE SCALE GENOMIC DNA]</scope>
    <source>
        <strain evidence="2 3">DSM 44936</strain>
    </source>
</reference>
<gene>
    <name evidence="2" type="ORF">BJ992_000221</name>
</gene>
<name>A0A7X0I8Y3_9ACTN</name>
<feature type="region of interest" description="Disordered" evidence="1">
    <location>
        <begin position="31"/>
        <end position="69"/>
    </location>
</feature>
<accession>A0A7X0I8Y3</accession>
<sequence length="309" mass="31512">MSTPAKLAACVLGLVLVFGGTFWAGRLAGPAAEPRPAAATGHAGSGGPHGAGDAAAGNPAKDTPVPAGLQVSQDGYTLVPLDTALTPGETTGFRFTVTGADGRPVTAYEVAHGKKLHLIVVPRDLGGFQHLHPELGPGGVWSVPLTLPAPGAYRMFADFVPEGATGLTLGADLYAPGDYRPGTPPDTGRRVTVDGYTVTLDGDLTAGRTSRLTLTVSRDGRPVTDLEPYLGSYGHLVALRGGDLAYLHVHPAPGGPGPAVAFDAEVPSGGSYRLFLDFKHNGAVRTAAFTVSADGTMSVAPEETGDHGH</sequence>
<dbReference type="RefSeq" id="WP_184978102.1">
    <property type="nucleotide sequence ID" value="NZ_BAAALO010000006.1"/>
</dbReference>
<comment type="caution">
    <text evidence="2">The sequence shown here is derived from an EMBL/GenBank/DDBJ whole genome shotgun (WGS) entry which is preliminary data.</text>
</comment>
<feature type="compositionally biased region" description="Low complexity" evidence="1">
    <location>
        <begin position="51"/>
        <end position="60"/>
    </location>
</feature>
<feature type="compositionally biased region" description="Low complexity" evidence="1">
    <location>
        <begin position="31"/>
        <end position="42"/>
    </location>
</feature>